<dbReference type="NCBIfam" id="TIGR01726">
    <property type="entry name" value="HEQRo_perm_3TM"/>
    <property type="match status" value="1"/>
</dbReference>
<keyword evidence="4 8" id="KW-0812">Transmembrane</keyword>
<keyword evidence="7 8" id="KW-0472">Membrane</keyword>
<gene>
    <name evidence="9" type="ORF">SDC9_112992</name>
</gene>
<keyword evidence="3" id="KW-1003">Cell membrane</keyword>
<accession>A0A645BL59</accession>
<evidence type="ECO:0000256" key="3">
    <source>
        <dbReference type="ARBA" id="ARBA00022475"/>
    </source>
</evidence>
<dbReference type="PANTHER" id="PTHR30614:SF0">
    <property type="entry name" value="L-CYSTINE TRANSPORT SYSTEM PERMEASE PROTEIN TCYL"/>
    <property type="match status" value="1"/>
</dbReference>
<evidence type="ECO:0000256" key="5">
    <source>
        <dbReference type="ARBA" id="ARBA00022970"/>
    </source>
</evidence>
<evidence type="ECO:0000256" key="7">
    <source>
        <dbReference type="ARBA" id="ARBA00023136"/>
    </source>
</evidence>
<organism evidence="9">
    <name type="scientific">bioreactor metagenome</name>
    <dbReference type="NCBI Taxonomy" id="1076179"/>
    <lineage>
        <taxon>unclassified sequences</taxon>
        <taxon>metagenomes</taxon>
        <taxon>ecological metagenomes</taxon>
    </lineage>
</organism>
<dbReference type="PANTHER" id="PTHR30614">
    <property type="entry name" value="MEMBRANE COMPONENT OF AMINO ACID ABC TRANSPORTER"/>
    <property type="match status" value="1"/>
</dbReference>
<reference evidence="9" key="1">
    <citation type="submission" date="2019-08" db="EMBL/GenBank/DDBJ databases">
        <authorList>
            <person name="Kucharzyk K."/>
            <person name="Murdoch R.W."/>
            <person name="Higgins S."/>
            <person name="Loffler F."/>
        </authorList>
    </citation>
    <scope>NUCLEOTIDE SEQUENCE</scope>
</reference>
<protein>
    <recommendedName>
        <fullName evidence="10">ABC transmembrane type-1 domain-containing protein</fullName>
    </recommendedName>
</protein>
<feature type="transmembrane region" description="Helical" evidence="8">
    <location>
        <begin position="20"/>
        <end position="45"/>
    </location>
</feature>
<dbReference type="GO" id="GO:0043190">
    <property type="term" value="C:ATP-binding cassette (ABC) transporter complex"/>
    <property type="evidence" value="ECO:0007669"/>
    <property type="project" value="InterPro"/>
</dbReference>
<dbReference type="EMBL" id="VSSQ01020881">
    <property type="protein sequence ID" value="MPM66085.1"/>
    <property type="molecule type" value="Genomic_DNA"/>
</dbReference>
<evidence type="ECO:0000256" key="1">
    <source>
        <dbReference type="ARBA" id="ARBA00004651"/>
    </source>
</evidence>
<comment type="subcellular location">
    <subcellularLocation>
        <location evidence="1">Cell membrane</location>
        <topology evidence="1">Multi-pass membrane protein</topology>
    </subcellularLocation>
</comment>
<dbReference type="InterPro" id="IPR035906">
    <property type="entry name" value="MetI-like_sf"/>
</dbReference>
<dbReference type="AlphaFoldDB" id="A0A645BL59"/>
<dbReference type="GO" id="GO:0006865">
    <property type="term" value="P:amino acid transport"/>
    <property type="evidence" value="ECO:0007669"/>
    <property type="project" value="UniProtKB-KW"/>
</dbReference>
<dbReference type="InterPro" id="IPR000515">
    <property type="entry name" value="MetI-like"/>
</dbReference>
<dbReference type="InterPro" id="IPR043429">
    <property type="entry name" value="ArtM/GltK/GlnP/TcyL/YhdX-like"/>
</dbReference>
<keyword evidence="5" id="KW-0029">Amino-acid transport</keyword>
<evidence type="ECO:0000256" key="2">
    <source>
        <dbReference type="ARBA" id="ARBA00022448"/>
    </source>
</evidence>
<dbReference type="SUPFAM" id="SSF161098">
    <property type="entry name" value="MetI-like"/>
    <property type="match status" value="1"/>
</dbReference>
<dbReference type="GO" id="GO:0022857">
    <property type="term" value="F:transmembrane transporter activity"/>
    <property type="evidence" value="ECO:0007669"/>
    <property type="project" value="InterPro"/>
</dbReference>
<comment type="caution">
    <text evidence="9">The sequence shown here is derived from an EMBL/GenBank/DDBJ whole genome shotgun (WGS) entry which is preliminary data.</text>
</comment>
<dbReference type="CDD" id="cd06261">
    <property type="entry name" value="TM_PBP2"/>
    <property type="match status" value="1"/>
</dbReference>
<evidence type="ECO:0000256" key="6">
    <source>
        <dbReference type="ARBA" id="ARBA00022989"/>
    </source>
</evidence>
<name>A0A645BL59_9ZZZZ</name>
<evidence type="ECO:0008006" key="10">
    <source>
        <dbReference type="Google" id="ProtNLM"/>
    </source>
</evidence>
<proteinExistence type="predicted"/>
<evidence type="ECO:0000313" key="9">
    <source>
        <dbReference type="EMBL" id="MPM66085.1"/>
    </source>
</evidence>
<sequence>MLEIWLKVFSPDNLRFIWSGMWLTLCLSVGVVLLSIPLGAILGLLRNYEKFVLGRIAAVYIEVFRNTPLLLWMFSGAGRRLQPACARRHRADAVYGVGGCGNFSGRTQLGCQGAV</sequence>
<keyword evidence="6 8" id="KW-1133">Transmembrane helix</keyword>
<dbReference type="InterPro" id="IPR010065">
    <property type="entry name" value="AA_ABC_transptr_permease_3TM"/>
</dbReference>
<keyword evidence="2" id="KW-0813">Transport</keyword>
<evidence type="ECO:0000256" key="4">
    <source>
        <dbReference type="ARBA" id="ARBA00022692"/>
    </source>
</evidence>
<evidence type="ECO:0000256" key="8">
    <source>
        <dbReference type="SAM" id="Phobius"/>
    </source>
</evidence>
<dbReference type="Gene3D" id="1.10.3720.10">
    <property type="entry name" value="MetI-like"/>
    <property type="match status" value="1"/>
</dbReference>